<dbReference type="EC" id="3.2.2.20" evidence="7"/>
<name>A0AA97A6V2_9EURY</name>
<keyword evidence="1 6" id="KW-0479">Metal-binding</keyword>
<dbReference type="PANTHER" id="PTHR30037:SF4">
    <property type="entry name" value="DNA-3-METHYLADENINE GLYCOSYLASE I"/>
    <property type="match status" value="1"/>
</dbReference>
<accession>A0AA97A6V2</accession>
<reference evidence="7 8" key="1">
    <citation type="submission" date="2023-07" db="EMBL/GenBank/DDBJ databases">
        <title>Closed genome sequence of Methanosarcinaceae archaeon Am2.</title>
        <authorList>
            <person name="Poehlein A."/>
            <person name="Protasov E."/>
            <person name="Platt K."/>
            <person name="Reeh H."/>
            <person name="Daniel R."/>
            <person name="Brune A."/>
        </authorList>
    </citation>
    <scope>NUCLEOTIDE SEQUENCE [LARGE SCALE GENOMIC DNA]</scope>
    <source>
        <strain evidence="7 8">Am2</strain>
    </source>
</reference>
<feature type="binding site" evidence="6">
    <location>
        <position position="178"/>
    </location>
    <ligand>
        <name>Zn(2+)</name>
        <dbReference type="ChEBI" id="CHEBI:29105"/>
    </ligand>
</feature>
<keyword evidence="8" id="KW-1185">Reference proteome</keyword>
<dbReference type="GO" id="GO:0006284">
    <property type="term" value="P:base-excision repair"/>
    <property type="evidence" value="ECO:0007669"/>
    <property type="project" value="InterPro"/>
</dbReference>
<evidence type="ECO:0000256" key="6">
    <source>
        <dbReference type="PIRSR" id="PIRSR605019-1"/>
    </source>
</evidence>
<feature type="binding site" evidence="6">
    <location>
        <position position="20"/>
    </location>
    <ligand>
        <name>Zn(2+)</name>
        <dbReference type="ChEBI" id="CHEBI:29105"/>
    </ligand>
</feature>
<dbReference type="GO" id="GO:0008725">
    <property type="term" value="F:DNA-3-methyladenine glycosylase activity"/>
    <property type="evidence" value="ECO:0007669"/>
    <property type="project" value="UniProtKB-EC"/>
</dbReference>
<gene>
    <name evidence="7" type="primary">tag</name>
    <name evidence="7" type="ORF">MsAm2_14710</name>
</gene>
<evidence type="ECO:0000256" key="4">
    <source>
        <dbReference type="ARBA" id="ARBA00022833"/>
    </source>
</evidence>
<keyword evidence="7" id="KW-0326">Glycosidase</keyword>
<evidence type="ECO:0000256" key="2">
    <source>
        <dbReference type="ARBA" id="ARBA00022763"/>
    </source>
</evidence>
<evidence type="ECO:0000313" key="8">
    <source>
        <dbReference type="Proteomes" id="UP001304970"/>
    </source>
</evidence>
<dbReference type="FunFam" id="1.10.340.30:FF:000009">
    <property type="entry name" value="DNA-3-methyladenine glycosylase I"/>
    <property type="match status" value="1"/>
</dbReference>
<dbReference type="AlphaFoldDB" id="A0AA97A6V2"/>
<dbReference type="GeneID" id="89228894"/>
<feature type="binding site" evidence="6">
    <location>
        <position position="7"/>
    </location>
    <ligand>
        <name>Zn(2+)</name>
        <dbReference type="ChEBI" id="CHEBI:29105"/>
    </ligand>
</feature>
<evidence type="ECO:0000256" key="1">
    <source>
        <dbReference type="ARBA" id="ARBA00022723"/>
    </source>
</evidence>
<sequence>MENKVRCAWVNSDVLYQDYHDNEWGRPVHDDRHLFEMLILEGMQAGLSWITVLKKRETFREAFDNFDPVVVATYDSEKIEALMTNSGIIKNRLKINSAVTNAQAFLKIQEEFGSFDNFLWAFTDNKPIQNSWQSISEIPAQTDLSDKISKELKKRGFKFVGSTIVYAYLQAVGVVNDHTDCFLHNEVIS</sequence>
<dbReference type="RefSeq" id="WP_338097627.1">
    <property type="nucleotide sequence ID" value="NZ_CP131061.1"/>
</dbReference>
<dbReference type="PANTHER" id="PTHR30037">
    <property type="entry name" value="DNA-3-METHYLADENINE GLYCOSYLASE 1"/>
    <property type="match status" value="1"/>
</dbReference>
<dbReference type="InterPro" id="IPR004597">
    <property type="entry name" value="Tag"/>
</dbReference>
<dbReference type="NCBIfam" id="TIGR00624">
    <property type="entry name" value="tag"/>
    <property type="match status" value="1"/>
</dbReference>
<dbReference type="SUPFAM" id="SSF48150">
    <property type="entry name" value="DNA-glycosylase"/>
    <property type="match status" value="1"/>
</dbReference>
<dbReference type="InterPro" id="IPR052891">
    <property type="entry name" value="DNA-3mA_glycosylase"/>
</dbReference>
<dbReference type="InterPro" id="IPR011257">
    <property type="entry name" value="DNA_glycosylase"/>
</dbReference>
<keyword evidence="2" id="KW-0227">DNA damage</keyword>
<dbReference type="Pfam" id="PF03352">
    <property type="entry name" value="Adenine_glyco"/>
    <property type="match status" value="1"/>
</dbReference>
<dbReference type="EMBL" id="CP131061">
    <property type="protein sequence ID" value="WNY27668.1"/>
    <property type="molecule type" value="Genomic_DNA"/>
</dbReference>
<keyword evidence="5" id="KW-0234">DNA repair</keyword>
<evidence type="ECO:0000256" key="3">
    <source>
        <dbReference type="ARBA" id="ARBA00022801"/>
    </source>
</evidence>
<dbReference type="InterPro" id="IPR005019">
    <property type="entry name" value="Adenine_glyco"/>
</dbReference>
<proteinExistence type="predicted"/>
<evidence type="ECO:0000313" key="7">
    <source>
        <dbReference type="EMBL" id="WNY27668.1"/>
    </source>
</evidence>
<keyword evidence="4 6" id="KW-0862">Zinc</keyword>
<dbReference type="Gene3D" id="1.10.340.30">
    <property type="entry name" value="Hypothetical protein, domain 2"/>
    <property type="match status" value="1"/>
</dbReference>
<keyword evidence="3 7" id="KW-0378">Hydrolase</keyword>
<feature type="binding site" evidence="6">
    <location>
        <position position="181"/>
    </location>
    <ligand>
        <name>Zn(2+)</name>
        <dbReference type="ChEBI" id="CHEBI:29105"/>
    </ligand>
</feature>
<evidence type="ECO:0000256" key="5">
    <source>
        <dbReference type="ARBA" id="ARBA00023204"/>
    </source>
</evidence>
<organism evidence="7 8">
    <name type="scientific">Methanolapillus ohkumae</name>
    <dbReference type="NCBI Taxonomy" id="3028298"/>
    <lineage>
        <taxon>Archaea</taxon>
        <taxon>Methanobacteriati</taxon>
        <taxon>Methanobacteriota</taxon>
        <taxon>Stenosarchaea group</taxon>
        <taxon>Methanomicrobia</taxon>
        <taxon>Methanosarcinales</taxon>
        <taxon>Methanosarcinaceae</taxon>
        <taxon>Methanolapillus</taxon>
    </lineage>
</organism>
<dbReference type="Proteomes" id="UP001304970">
    <property type="component" value="Chromosome"/>
</dbReference>
<protein>
    <submittedName>
        <fullName evidence="7">DNA-3-methyladenine glycosylase 1</fullName>
        <ecNumber evidence="7">3.2.2.20</ecNumber>
    </submittedName>
</protein>
<dbReference type="GO" id="GO:0046872">
    <property type="term" value="F:metal ion binding"/>
    <property type="evidence" value="ECO:0007669"/>
    <property type="project" value="UniProtKB-KW"/>
</dbReference>